<evidence type="ECO:0000256" key="5">
    <source>
        <dbReference type="ARBA" id="ARBA00023049"/>
    </source>
</evidence>
<comment type="cofactor">
    <cofactor evidence="6">
        <name>Zn(2+)</name>
        <dbReference type="ChEBI" id="CHEBI:29105"/>
    </cofactor>
    <text evidence="6">Binds 1 zinc ion per subunit.</text>
</comment>
<dbReference type="Proteomes" id="UP000018766">
    <property type="component" value="Unassembled WGS sequence"/>
</dbReference>
<keyword evidence="10" id="KW-1185">Reference proteome</keyword>
<protein>
    <submittedName>
        <fullName evidence="9">Peptidase</fullName>
    </submittedName>
</protein>
<feature type="domain" description="Peptidase M48" evidence="8">
    <location>
        <begin position="74"/>
        <end position="242"/>
    </location>
</feature>
<dbReference type="GO" id="GO:0016020">
    <property type="term" value="C:membrane"/>
    <property type="evidence" value="ECO:0007669"/>
    <property type="project" value="TreeGrafter"/>
</dbReference>
<proteinExistence type="inferred from homology"/>
<accession>V8GAD2</accession>
<dbReference type="GO" id="GO:0004222">
    <property type="term" value="F:metalloendopeptidase activity"/>
    <property type="evidence" value="ECO:0007669"/>
    <property type="project" value="InterPro"/>
</dbReference>
<evidence type="ECO:0000313" key="9">
    <source>
        <dbReference type="EMBL" id="ETD73066.1"/>
    </source>
</evidence>
<dbReference type="Pfam" id="PF01435">
    <property type="entry name" value="Peptidase_M48"/>
    <property type="match status" value="1"/>
</dbReference>
<comment type="similarity">
    <text evidence="6">Belongs to the peptidase M48 family.</text>
</comment>
<keyword evidence="1 6" id="KW-0645">Protease</keyword>
<organism evidence="9 10">
    <name type="scientific">Pelistega indica</name>
    <dbReference type="NCBI Taxonomy" id="1414851"/>
    <lineage>
        <taxon>Bacteria</taxon>
        <taxon>Pseudomonadati</taxon>
        <taxon>Pseudomonadota</taxon>
        <taxon>Betaproteobacteria</taxon>
        <taxon>Burkholderiales</taxon>
        <taxon>Alcaligenaceae</taxon>
        <taxon>Pelistega</taxon>
    </lineage>
</organism>
<dbReference type="AlphaFoldDB" id="V8GAD2"/>
<dbReference type="PANTHER" id="PTHR22726:SF8">
    <property type="entry name" value="METALLOPROTEASE YCAL"/>
    <property type="match status" value="1"/>
</dbReference>
<name>V8GAD2_9BURK</name>
<keyword evidence="2" id="KW-0479">Metal-binding</keyword>
<feature type="signal peptide" evidence="7">
    <location>
        <begin position="1"/>
        <end position="19"/>
    </location>
</feature>
<dbReference type="PROSITE" id="PS51257">
    <property type="entry name" value="PROKAR_LIPOPROTEIN"/>
    <property type="match status" value="1"/>
</dbReference>
<gene>
    <name evidence="9" type="ORF">V757_00435</name>
</gene>
<keyword evidence="4 6" id="KW-0862">Zinc</keyword>
<dbReference type="InterPro" id="IPR001915">
    <property type="entry name" value="Peptidase_M48"/>
</dbReference>
<dbReference type="InterPro" id="IPR051156">
    <property type="entry name" value="Mito/Outer_Membr_Metalloprot"/>
</dbReference>
<dbReference type="OrthoDB" id="9810445at2"/>
<feature type="chain" id="PRO_5004769339" evidence="7">
    <location>
        <begin position="20"/>
        <end position="244"/>
    </location>
</feature>
<reference evidence="9 10" key="1">
    <citation type="submission" date="2013-11" db="EMBL/GenBank/DDBJ databases">
        <title>Genomic analysis of Pelistega sp. HM-7.</title>
        <authorList>
            <person name="Kumbhare S.V."/>
            <person name="Shetty S.A."/>
            <person name="Sharma O."/>
            <person name="Dhotre D.P."/>
        </authorList>
    </citation>
    <scope>NUCLEOTIDE SEQUENCE [LARGE SCALE GENOMIC DNA]</scope>
    <source>
        <strain evidence="9 10">HM-7</strain>
    </source>
</reference>
<evidence type="ECO:0000256" key="2">
    <source>
        <dbReference type="ARBA" id="ARBA00022723"/>
    </source>
</evidence>
<comment type="caution">
    <text evidence="9">The sequence shown here is derived from an EMBL/GenBank/DDBJ whole genome shotgun (WGS) entry which is preliminary data.</text>
</comment>
<dbReference type="EMBL" id="AYSV01000003">
    <property type="protein sequence ID" value="ETD73066.1"/>
    <property type="molecule type" value="Genomic_DNA"/>
</dbReference>
<sequence length="244" mass="26092">MSKKLLLTSLMAVTLSACSNMNPMGVLQVGSTLFQAASISDADVKALGAQSAAKLDAENKIATSNSKYSQRLNRITKNLRSYNGQPMNFKVYMNNDMNAFALPNGDIRVYSGLLDKMTDDEVLFVVGHEMGHVVYGHSKSQMRSSLLTTAARQAAAASGNSIVASLSSGQIGNLAHKLIDAQYSQSDEYEADAHGLKVLKENGRSKDAAVSALRKIAAISGGQSTIFSSHPDSDKRAERIANMN</sequence>
<dbReference type="CDD" id="cd07334">
    <property type="entry name" value="M48C_loiP_like"/>
    <property type="match status" value="1"/>
</dbReference>
<dbReference type="MEROPS" id="M48.022"/>
<keyword evidence="5 6" id="KW-0482">Metalloprotease</keyword>
<keyword evidence="3 6" id="KW-0378">Hydrolase</keyword>
<evidence type="ECO:0000259" key="8">
    <source>
        <dbReference type="Pfam" id="PF01435"/>
    </source>
</evidence>
<keyword evidence="7" id="KW-0732">Signal</keyword>
<dbReference type="GO" id="GO:0051603">
    <property type="term" value="P:proteolysis involved in protein catabolic process"/>
    <property type="evidence" value="ECO:0007669"/>
    <property type="project" value="TreeGrafter"/>
</dbReference>
<evidence type="ECO:0000256" key="4">
    <source>
        <dbReference type="ARBA" id="ARBA00022833"/>
    </source>
</evidence>
<evidence type="ECO:0000256" key="3">
    <source>
        <dbReference type="ARBA" id="ARBA00022801"/>
    </source>
</evidence>
<evidence type="ECO:0000256" key="6">
    <source>
        <dbReference type="RuleBase" id="RU003983"/>
    </source>
</evidence>
<dbReference type="PANTHER" id="PTHR22726">
    <property type="entry name" value="METALLOENDOPEPTIDASE OMA1"/>
    <property type="match status" value="1"/>
</dbReference>
<dbReference type="Gene3D" id="3.30.2010.10">
    <property type="entry name" value="Metalloproteases ('zincins'), catalytic domain"/>
    <property type="match status" value="1"/>
</dbReference>
<evidence type="ECO:0000256" key="1">
    <source>
        <dbReference type="ARBA" id="ARBA00022670"/>
    </source>
</evidence>
<evidence type="ECO:0000256" key="7">
    <source>
        <dbReference type="SAM" id="SignalP"/>
    </source>
</evidence>
<dbReference type="RefSeq" id="WP_023948790.1">
    <property type="nucleotide sequence ID" value="NZ_AYSV01000003.1"/>
</dbReference>
<evidence type="ECO:0000313" key="10">
    <source>
        <dbReference type="Proteomes" id="UP000018766"/>
    </source>
</evidence>
<dbReference type="GO" id="GO:0046872">
    <property type="term" value="F:metal ion binding"/>
    <property type="evidence" value="ECO:0007669"/>
    <property type="project" value="UniProtKB-KW"/>
</dbReference>